<sequence length="1093" mass="123783">MADDQAKFELLLVNLMSSDNDTRVKSEEVYNAIDNIKKLELLLSSLRNGSTSLENRSMSCILLRRLFCNEFTTVWPTLEPDIQNGIKAQLMMSVREELSPPIRKKICEVVAELARNLIGEENDMMWPEVLKFMFECASSPEPGLREAALNIFSSVPTIFGNQQAHYLDVIKQMLLQCLQDRAHPMVCFMAVKCLAAFVIANDKDQTILNHYKDLVPAMMDAMVDSVSAQDDDDLLKCLIELAESTPKFLRPQMENIIPFCLKVLSDANLGDQWRQLAMEAIVTLSETAPAMVRKFGKFIPLLVPQILALMVDLEEEEDWAVQDDQDDEDNDSNSVAAESALDRLACALGGKTMLPHILANIPQMLASEDWRYRHAALMAISACGEGCHTHMEQMLQNITDGILPFFKDPHPRVRFATCNAVGQMCTDFGPTFQKKFHEKLVSELLHIMDDDANPRVQAHGAAALVNFSEDCPKNILVQYLDPIVQKLEQVLSRKFKELLEKGNKLVLEQVVTTLASVADTAEEKFIKYYDKFMPCLKYIVQHAVQIELRLLRGKTIECISLIGLAVGKEKFGQDCNDVMQLLLKTQTEAEDLPDDDPQISYMISAWARMCKILGAEFQQYLPLVMGPVLKAASLKPEVAVVDGDDMKVMENDADWQFVTLGDQQSFGIRTAGLDEKATACQMLVCYARELKEAFAAYTEEVVQLMVPLLKFYFQDDVRIAASESLPYLIDCAKIRGDQYVAQMWSFILPSLLNAIEMEAEKEVLPEHLNSLGKCVEKLGKGCITDEHLAKLVEIINKLFTDHFQRQEERQEKRKDEDYDEVLEETLLDEDDTDVYVLSKISDIIHAFFGTHKVEFLPVFEQMMPNFVKLLSADRPWPDKQWALCVWDDVIEHTGPHSIKYQEYFLRHLMEYVCDKMPEVRQAAGYGVGVMAQFGGEQYASACAEALPKLVQVIEAEESKSPENVNATENCISAVTKICKYNSSKINVDEIIPRFVNWLPVSEDEDEAVHIYGYMCDLIDLNHHGLLGENSQNLPKIVRSIAEVIQKETLSPDQEIYVRLLNIVKHVQTNEAIFKACLLELPPLYQEALSEVLR</sequence>
<evidence type="ECO:0000256" key="1">
    <source>
        <dbReference type="ARBA" id="ARBA00004123"/>
    </source>
</evidence>
<evidence type="ECO:0000256" key="2">
    <source>
        <dbReference type="ARBA" id="ARBA00004496"/>
    </source>
</evidence>
<dbReference type="InterPro" id="IPR016024">
    <property type="entry name" value="ARM-type_fold"/>
</dbReference>
<keyword evidence="4" id="KW-0963">Cytoplasm</keyword>
<proteinExistence type="predicted"/>
<keyword evidence="11" id="KW-1185">Reference proteome</keyword>
<keyword evidence="3" id="KW-0813">Transport</keyword>
<dbReference type="Pfam" id="PF13513">
    <property type="entry name" value="HEAT_EZ"/>
    <property type="match status" value="1"/>
</dbReference>
<dbReference type="GO" id="GO:0005737">
    <property type="term" value="C:cytoplasm"/>
    <property type="evidence" value="ECO:0007669"/>
    <property type="project" value="UniProtKB-SubCell"/>
</dbReference>
<evidence type="ECO:0000313" key="10">
    <source>
        <dbReference type="EMBL" id="KAK6194891.1"/>
    </source>
</evidence>
<evidence type="ECO:0000259" key="8">
    <source>
        <dbReference type="Pfam" id="PF25574"/>
    </source>
</evidence>
<feature type="domain" description="IPO4/5-like TPR repeats" evidence="9">
    <location>
        <begin position="100"/>
        <end position="258"/>
    </location>
</feature>
<protein>
    <recommendedName>
        <fullName evidence="12">Importin-5</fullName>
    </recommendedName>
</protein>
<dbReference type="Proteomes" id="UP001347796">
    <property type="component" value="Unassembled WGS sequence"/>
</dbReference>
<dbReference type="Pfam" id="PF18808">
    <property type="entry name" value="Importin_rep_4"/>
    <property type="match status" value="1"/>
</dbReference>
<keyword evidence="5" id="KW-0677">Repeat</keyword>
<keyword evidence="6" id="KW-0653">Protein transport</keyword>
<name>A0AAN8Q1I4_PATCE</name>
<dbReference type="Pfam" id="PF18829">
    <property type="entry name" value="Importin_rep_6"/>
    <property type="match status" value="1"/>
</dbReference>
<dbReference type="GO" id="GO:0005634">
    <property type="term" value="C:nucleus"/>
    <property type="evidence" value="ECO:0007669"/>
    <property type="project" value="UniProtKB-SubCell"/>
</dbReference>
<dbReference type="Pfam" id="PF25780">
    <property type="entry name" value="TPR_IPO5"/>
    <property type="match status" value="1"/>
</dbReference>
<dbReference type="EMBL" id="JAZGQO010000001">
    <property type="protein sequence ID" value="KAK6194891.1"/>
    <property type="molecule type" value="Genomic_DNA"/>
</dbReference>
<evidence type="ECO:0000256" key="6">
    <source>
        <dbReference type="ARBA" id="ARBA00022927"/>
    </source>
</evidence>
<dbReference type="InterPro" id="IPR041389">
    <property type="entry name" value="Importin_rep_6"/>
</dbReference>
<dbReference type="InterPro" id="IPR057672">
    <property type="entry name" value="TPR_IPO4/5"/>
</dbReference>
<dbReference type="AlphaFoldDB" id="A0AAN8Q1I4"/>
<evidence type="ECO:0000256" key="3">
    <source>
        <dbReference type="ARBA" id="ARBA00022448"/>
    </source>
</evidence>
<dbReference type="InterPro" id="IPR041653">
    <property type="entry name" value="Importin_rep_4"/>
</dbReference>
<evidence type="ECO:0000259" key="9">
    <source>
        <dbReference type="Pfam" id="PF25780"/>
    </source>
</evidence>
<gene>
    <name evidence="10" type="ORF">SNE40_000427</name>
</gene>
<dbReference type="InterPro" id="IPR011989">
    <property type="entry name" value="ARM-like"/>
</dbReference>
<keyword evidence="7" id="KW-0539">Nucleus</keyword>
<reference evidence="10 11" key="1">
    <citation type="submission" date="2024-01" db="EMBL/GenBank/DDBJ databases">
        <title>The genome of the rayed Mediterranean limpet Patella caerulea (Linnaeus, 1758).</title>
        <authorList>
            <person name="Anh-Thu Weber A."/>
            <person name="Halstead-Nussloch G."/>
        </authorList>
    </citation>
    <scope>NUCLEOTIDE SEQUENCE [LARGE SCALE GENOMIC DNA]</scope>
    <source>
        <strain evidence="10">AATW-2023a</strain>
        <tissue evidence="10">Whole specimen</tissue>
    </source>
</reference>
<dbReference type="InterPro" id="IPR058584">
    <property type="entry name" value="IMB1_TNPO1-like_TPR"/>
</dbReference>
<evidence type="ECO:0008006" key="12">
    <source>
        <dbReference type="Google" id="ProtNLM"/>
    </source>
</evidence>
<dbReference type="Pfam" id="PF25574">
    <property type="entry name" value="TPR_IMB1"/>
    <property type="match status" value="1"/>
</dbReference>
<feature type="domain" description="Importin subunit beta-1/Transportin-1-like TPR repeats" evidence="8">
    <location>
        <begin position="497"/>
        <end position="635"/>
    </location>
</feature>
<dbReference type="GO" id="GO:0006606">
    <property type="term" value="P:protein import into nucleus"/>
    <property type="evidence" value="ECO:0007669"/>
    <property type="project" value="InterPro"/>
</dbReference>
<accession>A0AAN8Q1I4</accession>
<organism evidence="10 11">
    <name type="scientific">Patella caerulea</name>
    <name type="common">Rayed Mediterranean limpet</name>
    <dbReference type="NCBI Taxonomy" id="87958"/>
    <lineage>
        <taxon>Eukaryota</taxon>
        <taxon>Metazoa</taxon>
        <taxon>Spiralia</taxon>
        <taxon>Lophotrochozoa</taxon>
        <taxon>Mollusca</taxon>
        <taxon>Gastropoda</taxon>
        <taxon>Patellogastropoda</taxon>
        <taxon>Patelloidea</taxon>
        <taxon>Patellidae</taxon>
        <taxon>Patella</taxon>
    </lineage>
</organism>
<comment type="caution">
    <text evidence="10">The sequence shown here is derived from an EMBL/GenBank/DDBJ whole genome shotgun (WGS) entry which is preliminary data.</text>
</comment>
<dbReference type="PANTHER" id="PTHR10527">
    <property type="entry name" value="IMPORTIN BETA"/>
    <property type="match status" value="1"/>
</dbReference>
<evidence type="ECO:0000256" key="7">
    <source>
        <dbReference type="ARBA" id="ARBA00023242"/>
    </source>
</evidence>
<dbReference type="InterPro" id="IPR040122">
    <property type="entry name" value="Importin_beta"/>
</dbReference>
<comment type="subcellular location">
    <subcellularLocation>
        <location evidence="2">Cytoplasm</location>
    </subcellularLocation>
    <subcellularLocation>
        <location evidence="1">Nucleus</location>
    </subcellularLocation>
</comment>
<evidence type="ECO:0000256" key="5">
    <source>
        <dbReference type="ARBA" id="ARBA00022737"/>
    </source>
</evidence>
<dbReference type="Gene3D" id="1.25.10.10">
    <property type="entry name" value="Leucine-rich Repeat Variant"/>
    <property type="match status" value="1"/>
</dbReference>
<evidence type="ECO:0000313" key="11">
    <source>
        <dbReference type="Proteomes" id="UP001347796"/>
    </source>
</evidence>
<evidence type="ECO:0000256" key="4">
    <source>
        <dbReference type="ARBA" id="ARBA00022490"/>
    </source>
</evidence>
<dbReference type="SUPFAM" id="SSF48371">
    <property type="entry name" value="ARM repeat"/>
    <property type="match status" value="2"/>
</dbReference>